<dbReference type="Pfam" id="PF00672">
    <property type="entry name" value="HAMP"/>
    <property type="match status" value="1"/>
</dbReference>
<dbReference type="Gene3D" id="1.10.287.950">
    <property type="entry name" value="Methyl-accepting chemotaxis protein"/>
    <property type="match status" value="1"/>
</dbReference>
<accession>A0A6G1X5K8</accession>
<evidence type="ECO:0000256" key="7">
    <source>
        <dbReference type="SAM" id="Coils"/>
    </source>
</evidence>
<name>A0A6G1X5K8_9BACI</name>
<dbReference type="InterPro" id="IPR004089">
    <property type="entry name" value="MCPsignal_dom"/>
</dbReference>
<keyword evidence="3 8" id="KW-0472">Membrane</keyword>
<feature type="domain" description="HAMP" evidence="10">
    <location>
        <begin position="71"/>
        <end position="124"/>
    </location>
</feature>
<dbReference type="GO" id="GO:0005886">
    <property type="term" value="C:plasma membrane"/>
    <property type="evidence" value="ECO:0007669"/>
    <property type="project" value="UniProtKB-SubCell"/>
</dbReference>
<evidence type="ECO:0000256" key="3">
    <source>
        <dbReference type="ARBA" id="ARBA00023136"/>
    </source>
</evidence>
<dbReference type="Proteomes" id="UP000480185">
    <property type="component" value="Unassembled WGS sequence"/>
</dbReference>
<evidence type="ECO:0000313" key="12">
    <source>
        <dbReference type="Proteomes" id="UP000480185"/>
    </source>
</evidence>
<gene>
    <name evidence="11" type="ORF">GH754_07705</name>
</gene>
<reference evidence="11 12" key="1">
    <citation type="submission" date="2019-11" db="EMBL/GenBank/DDBJ databases">
        <authorList>
            <person name="Li J."/>
        </authorList>
    </citation>
    <scope>NUCLEOTIDE SEQUENCE [LARGE SCALE GENOMIC DNA]</scope>
    <source>
        <strain evidence="11 12">J4</strain>
    </source>
</reference>
<dbReference type="OrthoDB" id="2489132at2"/>
<dbReference type="EMBL" id="WJNH01000004">
    <property type="protein sequence ID" value="MRG86209.1"/>
    <property type="molecule type" value="Genomic_DNA"/>
</dbReference>
<evidence type="ECO:0000313" key="11">
    <source>
        <dbReference type="EMBL" id="MRG86209.1"/>
    </source>
</evidence>
<evidence type="ECO:0000256" key="6">
    <source>
        <dbReference type="PROSITE-ProRule" id="PRU00284"/>
    </source>
</evidence>
<organism evidence="11 12">
    <name type="scientific">Salinibacillus xinjiangensis</name>
    <dbReference type="NCBI Taxonomy" id="1229268"/>
    <lineage>
        <taxon>Bacteria</taxon>
        <taxon>Bacillati</taxon>
        <taxon>Bacillota</taxon>
        <taxon>Bacilli</taxon>
        <taxon>Bacillales</taxon>
        <taxon>Bacillaceae</taxon>
        <taxon>Salinibacillus</taxon>
    </lineage>
</organism>
<evidence type="ECO:0000256" key="2">
    <source>
        <dbReference type="ARBA" id="ARBA00022475"/>
    </source>
</evidence>
<keyword evidence="7" id="KW-0175">Coiled coil</keyword>
<dbReference type="RefSeq" id="WP_153728137.1">
    <property type="nucleotide sequence ID" value="NZ_WJNH01000004.1"/>
</dbReference>
<dbReference type="PROSITE" id="PS50885">
    <property type="entry name" value="HAMP"/>
    <property type="match status" value="1"/>
</dbReference>
<keyword evidence="8" id="KW-1133">Transmembrane helix</keyword>
<evidence type="ECO:0000259" key="9">
    <source>
        <dbReference type="PROSITE" id="PS50111"/>
    </source>
</evidence>
<dbReference type="InterPro" id="IPR003660">
    <property type="entry name" value="HAMP_dom"/>
</dbReference>
<dbReference type="PANTHER" id="PTHR32089">
    <property type="entry name" value="METHYL-ACCEPTING CHEMOTAXIS PROTEIN MCPB"/>
    <property type="match status" value="1"/>
</dbReference>
<keyword evidence="2" id="KW-1003">Cell membrane</keyword>
<evidence type="ECO:0000256" key="1">
    <source>
        <dbReference type="ARBA" id="ARBA00004236"/>
    </source>
</evidence>
<dbReference type="PANTHER" id="PTHR32089:SF112">
    <property type="entry name" value="LYSOZYME-LIKE PROTEIN-RELATED"/>
    <property type="match status" value="1"/>
</dbReference>
<dbReference type="GO" id="GO:0007165">
    <property type="term" value="P:signal transduction"/>
    <property type="evidence" value="ECO:0007669"/>
    <property type="project" value="UniProtKB-KW"/>
</dbReference>
<keyword evidence="12" id="KW-1185">Reference proteome</keyword>
<comment type="similarity">
    <text evidence="5">Belongs to the methyl-accepting chemotaxis (MCP) protein family.</text>
</comment>
<keyword evidence="8" id="KW-0812">Transmembrane</keyword>
<proteinExistence type="inferred from homology"/>
<evidence type="ECO:0000259" key="10">
    <source>
        <dbReference type="PROSITE" id="PS50885"/>
    </source>
</evidence>
<feature type="transmembrane region" description="Helical" evidence="8">
    <location>
        <begin position="48"/>
        <end position="70"/>
    </location>
</feature>
<comment type="subcellular location">
    <subcellularLocation>
        <location evidence="1">Cell membrane</location>
    </subcellularLocation>
</comment>
<feature type="domain" description="Methyl-accepting transducer" evidence="9">
    <location>
        <begin position="143"/>
        <end position="393"/>
    </location>
</feature>
<evidence type="ECO:0000256" key="5">
    <source>
        <dbReference type="ARBA" id="ARBA00029447"/>
    </source>
</evidence>
<dbReference type="SMART" id="SM00304">
    <property type="entry name" value="HAMP"/>
    <property type="match status" value="1"/>
</dbReference>
<feature type="coiled-coil region" evidence="7">
    <location>
        <begin position="221"/>
        <end position="248"/>
    </location>
</feature>
<dbReference type="Pfam" id="PF00015">
    <property type="entry name" value="MCPsignal"/>
    <property type="match status" value="1"/>
</dbReference>
<comment type="caution">
    <text evidence="11">The sequence shown here is derived from an EMBL/GenBank/DDBJ whole genome shotgun (WGS) entry which is preliminary data.</text>
</comment>
<dbReference type="SUPFAM" id="SSF58104">
    <property type="entry name" value="Methyl-accepting chemotaxis protein (MCP) signaling domain"/>
    <property type="match status" value="1"/>
</dbReference>
<feature type="transmembrane region" description="Helical" evidence="8">
    <location>
        <begin position="12"/>
        <end position="36"/>
    </location>
</feature>
<dbReference type="SMART" id="SM00283">
    <property type="entry name" value="MA"/>
    <property type="match status" value="1"/>
</dbReference>
<dbReference type="CDD" id="cd06225">
    <property type="entry name" value="HAMP"/>
    <property type="match status" value="1"/>
</dbReference>
<dbReference type="AlphaFoldDB" id="A0A6G1X5K8"/>
<evidence type="ECO:0000256" key="4">
    <source>
        <dbReference type="ARBA" id="ARBA00023224"/>
    </source>
</evidence>
<dbReference type="PROSITE" id="PS50111">
    <property type="entry name" value="CHEMOTAXIS_TRANSDUC_2"/>
    <property type="match status" value="1"/>
</dbReference>
<protein>
    <submittedName>
        <fullName evidence="11">HAMP domain-containing protein</fullName>
    </submittedName>
</protein>
<evidence type="ECO:0000256" key="8">
    <source>
        <dbReference type="SAM" id="Phobius"/>
    </source>
</evidence>
<keyword evidence="4 6" id="KW-0807">Transducer</keyword>
<sequence length="429" mass="46569">MKEKHRFSLRIKLVIFTTVLAVITYGTSALFIYAFSGQIQAYLGISEQLYTVMVLFMGILWSGILAYFAAQMLTKPLLTLRDAAHQAADGNIAKDVQVSKSDDEIRSLGLAFNAMLASLRDIITNIEKNFDQTNQSVGAIKDSLTNAENQANTIAQTVGEIASGAENSSSSILQTAQSIEDATIVAGEVQEKAKHSRSLSQGMIGTLDQSKAIIQELVSSVQNISKEQETSLEAVERLEKNAQEVEKIISLVGEIADQTNLLALNASIEAARAGEHGRGFAVVAEEVRKLADESATAVHNISGFISNIQTDVNEVVERIQQQVKFARQEAKKGEESNTAIEKVSASVNEVAEVVGHISDLMDQQLETMEATTRQSQEVAAIAEETTAGTEEVSASIQEQSAVVQKISHLATHLEQHAESLNKQIHKFEK</sequence>